<dbReference type="Pfam" id="PF00294">
    <property type="entry name" value="PfkB"/>
    <property type="match status" value="1"/>
</dbReference>
<dbReference type="EMBL" id="DSGT01000002">
    <property type="protein sequence ID" value="HEW52716.1"/>
    <property type="molecule type" value="Genomic_DNA"/>
</dbReference>
<dbReference type="SUPFAM" id="SSF53613">
    <property type="entry name" value="Ribokinase-like"/>
    <property type="match status" value="1"/>
</dbReference>
<feature type="domain" description="Carbohydrate kinase PfkB" evidence="4">
    <location>
        <begin position="5"/>
        <end position="314"/>
    </location>
</feature>
<name>A0A7C2ZBR1_9CREN</name>
<reference evidence="5" key="1">
    <citation type="journal article" date="2020" name="mSystems">
        <title>Genome- and Community-Level Interaction Insights into Carbon Utilization and Element Cycling Functions of Hydrothermarchaeota in Hydrothermal Sediment.</title>
        <authorList>
            <person name="Zhou Z."/>
            <person name="Liu Y."/>
            <person name="Xu W."/>
            <person name="Pan J."/>
            <person name="Luo Z.H."/>
            <person name="Li M."/>
        </authorList>
    </citation>
    <scope>NUCLEOTIDE SEQUENCE [LARGE SCALE GENOMIC DNA]</scope>
    <source>
        <strain evidence="5">SpSt-16</strain>
    </source>
</reference>
<evidence type="ECO:0000256" key="2">
    <source>
        <dbReference type="ARBA" id="ARBA00022679"/>
    </source>
</evidence>
<sequence>MTSRLMFVGPSVCDIVAILPRLSEPSDIVFLDKGITISIGGHPINIAVDLVKLGYDPRRIFVVTAIGNDFCGVFIEKNLTDYGLQPMFYKLRDRGSTKNLILVFEGEDRRFHLDIGSSPYLPLDYVVKTMETVEPGLLHISPGILGEVDSNMTMILRRAQERGAITFVDVGASRPLGKNDWDFLVNALEYTDIFHCNSYEIKKIFGVDNIVEGIRKIVDKGVKIVTVTDGDKGAYVAKDGFILYQKSFKVKAVDPTGAGDAFQAGLIYSLATELGHMDRDALENIDINTLSRAVLYAQATGAVCVTQPGATTAVSKENVEKLLSEQSSEVLSSTTYIVA</sequence>
<dbReference type="InterPro" id="IPR002173">
    <property type="entry name" value="Carboh/pur_kinase_PfkB_CS"/>
</dbReference>
<gene>
    <name evidence="5" type="ORF">ENO77_00835</name>
</gene>
<dbReference type="PANTHER" id="PTHR10584:SF166">
    <property type="entry name" value="RIBOKINASE"/>
    <property type="match status" value="1"/>
</dbReference>
<accession>A0A7C2ZBR1</accession>
<proteinExistence type="inferred from homology"/>
<comment type="caution">
    <text evidence="5">The sequence shown here is derived from an EMBL/GenBank/DDBJ whole genome shotgun (WGS) entry which is preliminary data.</text>
</comment>
<dbReference type="Gene3D" id="3.40.1190.20">
    <property type="match status" value="1"/>
</dbReference>
<protein>
    <submittedName>
        <fullName evidence="5">Carbohydrate kinase family protein</fullName>
    </submittedName>
</protein>
<evidence type="ECO:0000313" key="5">
    <source>
        <dbReference type="EMBL" id="HEW52716.1"/>
    </source>
</evidence>
<keyword evidence="2" id="KW-0808">Transferase</keyword>
<evidence type="ECO:0000259" key="4">
    <source>
        <dbReference type="Pfam" id="PF00294"/>
    </source>
</evidence>
<dbReference type="PROSITE" id="PS00584">
    <property type="entry name" value="PFKB_KINASES_2"/>
    <property type="match status" value="1"/>
</dbReference>
<dbReference type="PANTHER" id="PTHR10584">
    <property type="entry name" value="SUGAR KINASE"/>
    <property type="match status" value="1"/>
</dbReference>
<dbReference type="InterPro" id="IPR011611">
    <property type="entry name" value="PfkB_dom"/>
</dbReference>
<dbReference type="GO" id="GO:0016301">
    <property type="term" value="F:kinase activity"/>
    <property type="evidence" value="ECO:0007669"/>
    <property type="project" value="UniProtKB-KW"/>
</dbReference>
<keyword evidence="3 5" id="KW-0418">Kinase</keyword>
<comment type="similarity">
    <text evidence="1">Belongs to the carbohydrate kinase PfkB family.</text>
</comment>
<dbReference type="InterPro" id="IPR029056">
    <property type="entry name" value="Ribokinase-like"/>
</dbReference>
<evidence type="ECO:0000256" key="1">
    <source>
        <dbReference type="ARBA" id="ARBA00010688"/>
    </source>
</evidence>
<organism evidence="5">
    <name type="scientific">Ignisphaera aggregans</name>
    <dbReference type="NCBI Taxonomy" id="334771"/>
    <lineage>
        <taxon>Archaea</taxon>
        <taxon>Thermoproteota</taxon>
        <taxon>Thermoprotei</taxon>
        <taxon>Desulfurococcales</taxon>
        <taxon>Desulfurococcaceae</taxon>
        <taxon>Ignisphaera</taxon>
    </lineage>
</organism>
<dbReference type="AlphaFoldDB" id="A0A7C2ZBR1"/>
<evidence type="ECO:0000256" key="3">
    <source>
        <dbReference type="ARBA" id="ARBA00022777"/>
    </source>
</evidence>